<feature type="transmembrane region" description="Helical" evidence="1">
    <location>
        <begin position="30"/>
        <end position="48"/>
    </location>
</feature>
<dbReference type="GO" id="GO:0006508">
    <property type="term" value="P:proteolysis"/>
    <property type="evidence" value="ECO:0007669"/>
    <property type="project" value="UniProtKB-KW"/>
</dbReference>
<gene>
    <name evidence="2" type="ORF">BDZ31_004097</name>
</gene>
<keyword evidence="1" id="KW-0472">Membrane</keyword>
<keyword evidence="1" id="KW-0812">Transmembrane</keyword>
<feature type="transmembrane region" description="Helical" evidence="1">
    <location>
        <begin position="93"/>
        <end position="111"/>
    </location>
</feature>
<evidence type="ECO:0000313" key="2">
    <source>
        <dbReference type="EMBL" id="MBB4664486.1"/>
    </source>
</evidence>
<dbReference type="RefSeq" id="WP_183344567.1">
    <property type="nucleotide sequence ID" value="NZ_JACHNU010000007.1"/>
</dbReference>
<accession>A0A840II85</accession>
<name>A0A840II85_9ACTN</name>
<feature type="transmembrane region" description="Helical" evidence="1">
    <location>
        <begin position="68"/>
        <end position="87"/>
    </location>
</feature>
<keyword evidence="2" id="KW-0378">Hydrolase</keyword>
<comment type="caution">
    <text evidence="2">The sequence shown here is derived from an EMBL/GenBank/DDBJ whole genome shotgun (WGS) entry which is preliminary data.</text>
</comment>
<protein>
    <submittedName>
        <fullName evidence="2">Zn-dependent protease with chaperone function</fullName>
    </submittedName>
</protein>
<evidence type="ECO:0000256" key="1">
    <source>
        <dbReference type="SAM" id="Phobius"/>
    </source>
</evidence>
<feature type="transmembrane region" description="Helical" evidence="1">
    <location>
        <begin position="7"/>
        <end position="24"/>
    </location>
</feature>
<dbReference type="Proteomes" id="UP000585272">
    <property type="component" value="Unassembled WGS sequence"/>
</dbReference>
<proteinExistence type="predicted"/>
<keyword evidence="1" id="KW-1133">Transmembrane helix</keyword>
<reference evidence="2 3" key="1">
    <citation type="submission" date="2020-08" db="EMBL/GenBank/DDBJ databases">
        <title>Genomic Encyclopedia of Archaeal and Bacterial Type Strains, Phase II (KMG-II): from individual species to whole genera.</title>
        <authorList>
            <person name="Goeker M."/>
        </authorList>
    </citation>
    <scope>NUCLEOTIDE SEQUENCE [LARGE SCALE GENOMIC DNA]</scope>
    <source>
        <strain evidence="2 3">DSM 23288</strain>
    </source>
</reference>
<keyword evidence="2" id="KW-0645">Protease</keyword>
<dbReference type="AlphaFoldDB" id="A0A840II85"/>
<dbReference type="EMBL" id="JACHNU010000007">
    <property type="protein sequence ID" value="MBB4664486.1"/>
    <property type="molecule type" value="Genomic_DNA"/>
</dbReference>
<organism evidence="2 3">
    <name type="scientific">Conexibacter arvalis</name>
    <dbReference type="NCBI Taxonomy" id="912552"/>
    <lineage>
        <taxon>Bacteria</taxon>
        <taxon>Bacillati</taxon>
        <taxon>Actinomycetota</taxon>
        <taxon>Thermoleophilia</taxon>
        <taxon>Solirubrobacterales</taxon>
        <taxon>Conexibacteraceae</taxon>
        <taxon>Conexibacter</taxon>
    </lineage>
</organism>
<evidence type="ECO:0000313" key="3">
    <source>
        <dbReference type="Proteomes" id="UP000585272"/>
    </source>
</evidence>
<dbReference type="GO" id="GO:0008233">
    <property type="term" value="F:peptidase activity"/>
    <property type="evidence" value="ECO:0007669"/>
    <property type="project" value="UniProtKB-KW"/>
</dbReference>
<keyword evidence="3" id="KW-1185">Reference proteome</keyword>
<sequence length="117" mass="12533">MNQTVRNVVIILALAAAVAVVPGGSNASDAILQTLVVVMLGALAYLAVRLYRERKSDLYGLGDRNRAILYGSAGMGTIALVGTDRMWDTGAGSIAWLALIALACFGVYHVYRRAREY</sequence>